<dbReference type="SMART" id="SM00720">
    <property type="entry name" value="calpain_III"/>
    <property type="match status" value="1"/>
</dbReference>
<dbReference type="Pfam" id="PF00648">
    <property type="entry name" value="Peptidase_C2"/>
    <property type="match status" value="1"/>
</dbReference>
<feature type="active site" evidence="6">
    <location>
        <position position="214"/>
    </location>
</feature>
<dbReference type="PROSITE" id="PS50203">
    <property type="entry name" value="CALPAIN_CAT"/>
    <property type="match status" value="1"/>
</dbReference>
<evidence type="ECO:0000256" key="3">
    <source>
        <dbReference type="ARBA" id="ARBA00022801"/>
    </source>
</evidence>
<dbReference type="SUPFAM" id="SSF49758">
    <property type="entry name" value="Calpain large subunit, middle domain (domain III)"/>
    <property type="match status" value="2"/>
</dbReference>
<keyword evidence="2 6" id="KW-0645">Protease</keyword>
<feature type="active site" evidence="6">
    <location>
        <position position="393"/>
    </location>
</feature>
<proteinExistence type="inferred from homology"/>
<dbReference type="PANTHER" id="PTHR46143">
    <property type="entry name" value="CALPAIN-7"/>
    <property type="match status" value="1"/>
</dbReference>
<dbReference type="InterPro" id="IPR038765">
    <property type="entry name" value="Papain-like_cys_pep_sf"/>
</dbReference>
<dbReference type="PRINTS" id="PR00704">
    <property type="entry name" value="CALPAIN"/>
</dbReference>
<dbReference type="PANTHER" id="PTHR46143:SF1">
    <property type="entry name" value="CALPAIN-7"/>
    <property type="match status" value="1"/>
</dbReference>
<dbReference type="SUPFAM" id="SSF54001">
    <property type="entry name" value="Cysteine proteinases"/>
    <property type="match status" value="1"/>
</dbReference>
<keyword evidence="4 6" id="KW-0788">Thiol protease</keyword>
<keyword evidence="3 6" id="KW-0378">Hydrolase</keyword>
<evidence type="ECO:0000256" key="2">
    <source>
        <dbReference type="ARBA" id="ARBA00022670"/>
    </source>
</evidence>
<evidence type="ECO:0000256" key="5">
    <source>
        <dbReference type="ARBA" id="ARBA00042255"/>
    </source>
</evidence>
<dbReference type="RefSeq" id="XP_064770244.1">
    <property type="nucleotide sequence ID" value="XM_064913879.1"/>
</dbReference>
<dbReference type="InterPro" id="IPR051297">
    <property type="entry name" value="PalB/RIM13"/>
</dbReference>
<evidence type="ECO:0000259" key="8">
    <source>
        <dbReference type="PROSITE" id="PS50203"/>
    </source>
</evidence>
<dbReference type="Gene3D" id="3.90.70.10">
    <property type="entry name" value="Cysteine proteinases"/>
    <property type="match status" value="1"/>
</dbReference>
<dbReference type="Gene3D" id="2.60.120.380">
    <property type="match status" value="1"/>
</dbReference>
<keyword evidence="10" id="KW-1185">Reference proteome</keyword>
<feature type="active site" evidence="6">
    <location>
        <position position="372"/>
    </location>
</feature>
<organism evidence="9 10">
    <name type="scientific">Myxozyma melibiosi</name>
    <dbReference type="NCBI Taxonomy" id="54550"/>
    <lineage>
        <taxon>Eukaryota</taxon>
        <taxon>Fungi</taxon>
        <taxon>Dikarya</taxon>
        <taxon>Ascomycota</taxon>
        <taxon>Saccharomycotina</taxon>
        <taxon>Lipomycetes</taxon>
        <taxon>Lipomycetales</taxon>
        <taxon>Lipomycetaceae</taxon>
        <taxon>Myxozyma</taxon>
    </lineage>
</organism>
<dbReference type="Proteomes" id="UP001498771">
    <property type="component" value="Unassembled WGS sequence"/>
</dbReference>
<comment type="similarity">
    <text evidence="1">Belongs to the peptidase C2 family. PalB/RIM13 subfamily.</text>
</comment>
<evidence type="ECO:0000313" key="9">
    <source>
        <dbReference type="EMBL" id="KAK7207211.1"/>
    </source>
</evidence>
<dbReference type="EMBL" id="JBBJBU010000001">
    <property type="protein sequence ID" value="KAK7207211.1"/>
    <property type="molecule type" value="Genomic_DNA"/>
</dbReference>
<evidence type="ECO:0000256" key="1">
    <source>
        <dbReference type="ARBA" id="ARBA00010193"/>
    </source>
</evidence>
<gene>
    <name evidence="9" type="ORF">BZA70DRAFT_286577</name>
</gene>
<dbReference type="InterPro" id="IPR036213">
    <property type="entry name" value="Calpain_III_sf"/>
</dbReference>
<sequence length="710" mass="79220">MDAQLEARAQDAIARARSLYNRGERHPALEAALSASSLFLDAAQAAAKANREKLKEQFKAAATFAEQIKASLSTDLALASASSLSEKPEQQQRQVTRPSTPLKRPKSCKETRCFSDLRLSKKEQAILLRSSKFGNSVFPPWEASAGKSSGTSASAAKFTDPSGFLKLSPDQEKYFAGWKRPSEIWGDEAILFRSSPSEYGRLSTDLCQDVLSDCSIVASLCAASHWECLSERDLVSDILYPIEPGKYAVKLFINGAYRKVIIDDFLPTSHSSRYIHVTSRAYPSLYSPALIEKAYLKAMGGYDFPGSNAASDIFALTTWIPEHILLHNGSIDTAALWDRLITAWRFRDLLVTVGTGKLTDEEAVLFGLISDHDYTVISMRVLESGQRVVCLKNPWRTTEDHVKPSGISVDDCEEKWAADNCFWMDFARMCTRFNSMYLNWSPVLFKYRQQKHFEWDLTNSMGHKSLLSNPQMSIENSSAEQSQVWLLLARHITKDQPSTYIALQVFNDPGTKVWMKKNTVAQTNLVDSTQTLLRVDIPAKTRYSVVVAAESERRTRTSFSLFAYSLNPIALDTAAEVLPYSVDVDGQWTELTAGGNTASPSYLYNPQYKLVVSEDSMVQMFIETTSDVSVYAQIVWGGGKRVSVVRSRDTVLDTGQYEVECALTKRKQVLKGEYTVIASLYEPGVTGEFSLHIKSEFACQITRLPDLRAG</sequence>
<dbReference type="InterPro" id="IPR022684">
    <property type="entry name" value="Calpain_cysteine_protease"/>
</dbReference>
<comment type="caution">
    <text evidence="9">The sequence shown here is derived from an EMBL/GenBank/DDBJ whole genome shotgun (WGS) entry which is preliminary data.</text>
</comment>
<dbReference type="InterPro" id="IPR001300">
    <property type="entry name" value="Peptidase_C2_calpain_cat"/>
</dbReference>
<dbReference type="GeneID" id="90039391"/>
<feature type="region of interest" description="Disordered" evidence="7">
    <location>
        <begin position="82"/>
        <end position="107"/>
    </location>
</feature>
<dbReference type="InterPro" id="IPR022683">
    <property type="entry name" value="Calpain_III"/>
</dbReference>
<protein>
    <recommendedName>
        <fullName evidence="5">Cysteine protease RIM13</fullName>
    </recommendedName>
</protein>
<name>A0ABR1FBH8_9ASCO</name>
<evidence type="ECO:0000256" key="6">
    <source>
        <dbReference type="PROSITE-ProRule" id="PRU00239"/>
    </source>
</evidence>
<accession>A0ABR1FBH8</accession>
<feature type="domain" description="Calpain catalytic" evidence="8">
    <location>
        <begin position="132"/>
        <end position="442"/>
    </location>
</feature>
<evidence type="ECO:0000313" key="10">
    <source>
        <dbReference type="Proteomes" id="UP001498771"/>
    </source>
</evidence>
<evidence type="ECO:0000256" key="4">
    <source>
        <dbReference type="ARBA" id="ARBA00022807"/>
    </source>
</evidence>
<evidence type="ECO:0000256" key="7">
    <source>
        <dbReference type="SAM" id="MobiDB-lite"/>
    </source>
</evidence>
<dbReference type="SMART" id="SM00230">
    <property type="entry name" value="CysPc"/>
    <property type="match status" value="1"/>
</dbReference>
<reference evidence="9 10" key="1">
    <citation type="submission" date="2024-03" db="EMBL/GenBank/DDBJ databases">
        <title>Genome-scale model development and genomic sequencing of the oleaginous clade Lipomyces.</title>
        <authorList>
            <consortium name="Lawrence Berkeley National Laboratory"/>
            <person name="Czajka J.J."/>
            <person name="Han Y."/>
            <person name="Kim J."/>
            <person name="Mondo S.J."/>
            <person name="Hofstad B.A."/>
            <person name="Robles A."/>
            <person name="Haridas S."/>
            <person name="Riley R."/>
            <person name="LaButti K."/>
            <person name="Pangilinan J."/>
            <person name="Andreopoulos W."/>
            <person name="Lipzen A."/>
            <person name="Yan J."/>
            <person name="Wang M."/>
            <person name="Ng V."/>
            <person name="Grigoriev I.V."/>
            <person name="Spatafora J.W."/>
            <person name="Magnuson J.K."/>
            <person name="Baker S.E."/>
            <person name="Pomraning K.R."/>
        </authorList>
    </citation>
    <scope>NUCLEOTIDE SEQUENCE [LARGE SCALE GENOMIC DNA]</scope>
    <source>
        <strain evidence="9 10">Phaff 52-87</strain>
    </source>
</reference>